<accession>A0ABW8THJ7</accession>
<evidence type="ECO:0000313" key="2">
    <source>
        <dbReference type="Proteomes" id="UP001623592"/>
    </source>
</evidence>
<keyword evidence="2" id="KW-1185">Reference proteome</keyword>
<evidence type="ECO:0000313" key="1">
    <source>
        <dbReference type="EMBL" id="MFL0251272.1"/>
    </source>
</evidence>
<comment type="caution">
    <text evidence="1">The sequence shown here is derived from an EMBL/GenBank/DDBJ whole genome shotgun (WGS) entry which is preliminary data.</text>
</comment>
<name>A0ABW8THJ7_9CLOT</name>
<dbReference type="EMBL" id="JBJIAA010000009">
    <property type="protein sequence ID" value="MFL0251272.1"/>
    <property type="molecule type" value="Genomic_DNA"/>
</dbReference>
<proteinExistence type="predicted"/>
<dbReference type="Proteomes" id="UP001623592">
    <property type="component" value="Unassembled WGS sequence"/>
</dbReference>
<organism evidence="1 2">
    <name type="scientific">Clostridium neuense</name>
    <dbReference type="NCBI Taxonomy" id="1728934"/>
    <lineage>
        <taxon>Bacteria</taxon>
        <taxon>Bacillati</taxon>
        <taxon>Bacillota</taxon>
        <taxon>Clostridia</taxon>
        <taxon>Eubacteriales</taxon>
        <taxon>Clostridiaceae</taxon>
        <taxon>Clostridium</taxon>
    </lineage>
</organism>
<protein>
    <submittedName>
        <fullName evidence="1">Uncharacterized protein</fullName>
    </submittedName>
</protein>
<gene>
    <name evidence="1" type="ORF">ACJDT4_12620</name>
</gene>
<dbReference type="RefSeq" id="WP_406787927.1">
    <property type="nucleotide sequence ID" value="NZ_JBJIAA010000009.1"/>
</dbReference>
<reference evidence="1 2" key="1">
    <citation type="submission" date="2024-11" db="EMBL/GenBank/DDBJ databases">
        <authorList>
            <person name="Heng Y.C."/>
            <person name="Lim A.C.H."/>
            <person name="Lee J.K.Y."/>
            <person name="Kittelmann S."/>
        </authorList>
    </citation>
    <scope>NUCLEOTIDE SEQUENCE [LARGE SCALE GENOMIC DNA]</scope>
    <source>
        <strain evidence="1 2">WILCCON 0114</strain>
    </source>
</reference>
<sequence>MSRNANIEKETRKIIIEQIDELGEVTIDKVMELIQPYYRFDIRKLRSQALRRAASNLMRTYKNKKGIRNCYSYKDKEGKSSYVNIDSCDDAEALRKIEIQMQSKAKSLNASMKKIKLRRKELEEIQKSEAI</sequence>